<dbReference type="Proteomes" id="UP000287447">
    <property type="component" value="Unassembled WGS sequence"/>
</dbReference>
<protein>
    <submittedName>
        <fullName evidence="1">Uncharacterized protein</fullName>
    </submittedName>
</protein>
<dbReference type="OrthoDB" id="8433167at2"/>
<dbReference type="AlphaFoldDB" id="A0A3S2ZBA6"/>
<gene>
    <name evidence="1" type="ORF">EOI86_08410</name>
</gene>
<evidence type="ECO:0000313" key="1">
    <source>
        <dbReference type="EMBL" id="RVU39819.1"/>
    </source>
</evidence>
<dbReference type="EMBL" id="SADE01000001">
    <property type="protein sequence ID" value="RVU39819.1"/>
    <property type="molecule type" value="Genomic_DNA"/>
</dbReference>
<proteinExistence type="predicted"/>
<keyword evidence="2" id="KW-1185">Reference proteome</keyword>
<accession>A0A3S2ZBA6</accession>
<reference evidence="2" key="1">
    <citation type="submission" date="2019-01" db="EMBL/GenBank/DDBJ databases">
        <title>Gri0909 isolated from a small marine red alga.</title>
        <authorList>
            <person name="Kim J."/>
            <person name="Jeong S.E."/>
            <person name="Jeon C.O."/>
        </authorList>
    </citation>
    <scope>NUCLEOTIDE SEQUENCE [LARGE SCALE GENOMIC DNA]</scope>
    <source>
        <strain evidence="2">Gri0909</strain>
    </source>
</reference>
<comment type="caution">
    <text evidence="1">The sequence shown here is derived from an EMBL/GenBank/DDBJ whole genome shotgun (WGS) entry which is preliminary data.</text>
</comment>
<organism evidence="1 2">
    <name type="scientific">Hwanghaeella grinnelliae</name>
    <dbReference type="NCBI Taxonomy" id="2500179"/>
    <lineage>
        <taxon>Bacteria</taxon>
        <taxon>Pseudomonadati</taxon>
        <taxon>Pseudomonadota</taxon>
        <taxon>Alphaproteobacteria</taxon>
        <taxon>Rhodospirillales</taxon>
        <taxon>Rhodospirillaceae</taxon>
        <taxon>Hwanghaeella</taxon>
    </lineage>
</organism>
<name>A0A3S2ZBA6_9PROT</name>
<sequence>MVKDSLHLLGMEILPLRMPALKRARLVKNNQLQTMVELFHDDTAGSGQVLTEELPGFFPQGGDDFKADLILLKKFDDVPSFDVYSTRITLRELNIPIDDHEALRLSEAKREELTERMKTFTHPLIGHVYGAEAQSVDDLQGILGMFKDPDPKTALANLRKMADSLGIELMDIPKFLEDYGDIFLSLAFFRDILDKTVPTIHQYLEWMAELRESFVVKQDRAQDNMLAKIEADLTDITGSITGRFESFDRKTNDFWTDINAERFHEVRELITAHHRTVGGVLCGLTLKMEHWKKKFRNSGAGGPQQRLEFTRSEVLPGLDWIKDLERRGSQINK</sequence>
<evidence type="ECO:0000313" key="2">
    <source>
        <dbReference type="Proteomes" id="UP000287447"/>
    </source>
</evidence>